<evidence type="ECO:0000256" key="1">
    <source>
        <dbReference type="SAM" id="MobiDB-lite"/>
    </source>
</evidence>
<proteinExistence type="predicted"/>
<feature type="compositionally biased region" description="Low complexity" evidence="1">
    <location>
        <begin position="116"/>
        <end position="125"/>
    </location>
</feature>
<evidence type="ECO:0000313" key="4">
    <source>
        <dbReference type="Proteomes" id="UP000537161"/>
    </source>
</evidence>
<dbReference type="EMBL" id="JACIJH010000001">
    <property type="protein sequence ID" value="MBB5704923.1"/>
    <property type="molecule type" value="Genomic_DNA"/>
</dbReference>
<dbReference type="InterPro" id="IPR021136">
    <property type="entry name" value="Flagellar_hook_control-like_C"/>
</dbReference>
<dbReference type="Pfam" id="PF02120">
    <property type="entry name" value="Flg_hook"/>
    <property type="match status" value="1"/>
</dbReference>
<evidence type="ECO:0000313" key="3">
    <source>
        <dbReference type="EMBL" id="MBB5704923.1"/>
    </source>
</evidence>
<evidence type="ECO:0000259" key="2">
    <source>
        <dbReference type="Pfam" id="PF02120"/>
    </source>
</evidence>
<feature type="compositionally biased region" description="Polar residues" evidence="1">
    <location>
        <begin position="342"/>
        <end position="354"/>
    </location>
</feature>
<feature type="region of interest" description="Disordered" evidence="1">
    <location>
        <begin position="116"/>
        <end position="217"/>
    </location>
</feature>
<name>A0A7W9ENU2_9SPHN</name>
<dbReference type="AlphaFoldDB" id="A0A7W9ENU2"/>
<keyword evidence="3" id="KW-0282">Flagellum</keyword>
<dbReference type="InterPro" id="IPR038610">
    <property type="entry name" value="FliK-like_C_sf"/>
</dbReference>
<dbReference type="Proteomes" id="UP000537161">
    <property type="component" value="Unassembled WGS sequence"/>
</dbReference>
<organism evidence="3 4">
    <name type="scientific">Sphingopyxis panaciterrulae</name>
    <dbReference type="NCBI Taxonomy" id="462372"/>
    <lineage>
        <taxon>Bacteria</taxon>
        <taxon>Pseudomonadati</taxon>
        <taxon>Pseudomonadota</taxon>
        <taxon>Alphaproteobacteria</taxon>
        <taxon>Sphingomonadales</taxon>
        <taxon>Sphingomonadaceae</taxon>
        <taxon>Sphingopyxis</taxon>
    </lineage>
</organism>
<dbReference type="RefSeq" id="WP_184094495.1">
    <property type="nucleotide sequence ID" value="NZ_JACIJH010000001.1"/>
</dbReference>
<keyword evidence="3" id="KW-0966">Cell projection</keyword>
<feature type="compositionally biased region" description="Low complexity" evidence="1">
    <location>
        <begin position="140"/>
        <end position="164"/>
    </location>
</feature>
<keyword evidence="4" id="KW-1185">Reference proteome</keyword>
<gene>
    <name evidence="3" type="ORF">FHR21_000248</name>
</gene>
<feature type="domain" description="Flagellar hook-length control protein-like C-terminal" evidence="2">
    <location>
        <begin position="273"/>
        <end position="341"/>
    </location>
</feature>
<reference evidence="3 4" key="1">
    <citation type="submission" date="2020-08" db="EMBL/GenBank/DDBJ databases">
        <title>Genomic Encyclopedia of Type Strains, Phase IV (KMG-IV): sequencing the most valuable type-strain genomes for metagenomic binning, comparative biology and taxonomic classification.</title>
        <authorList>
            <person name="Goeker M."/>
        </authorList>
    </citation>
    <scope>NUCLEOTIDE SEQUENCE [LARGE SCALE GENOMIC DNA]</scope>
    <source>
        <strain evidence="3 4">DSM 27163</strain>
    </source>
</reference>
<dbReference type="CDD" id="cd17470">
    <property type="entry name" value="T3SS_Flik_C"/>
    <property type="match status" value="1"/>
</dbReference>
<comment type="caution">
    <text evidence="3">The sequence shown here is derived from an EMBL/GenBank/DDBJ whole genome shotgun (WGS) entry which is preliminary data.</text>
</comment>
<protein>
    <submittedName>
        <fullName evidence="3">Flagellar hook-length control protein FliK</fullName>
    </submittedName>
</protein>
<sequence>MASLPRTAAQGGVTSILAALGNAPTADAGTGGPAAGGFAQLLSALPRASDAGQGNAAILPLPVDADPIDLSVAEAVEANPAAVTIEHPTATADTKDAAAIATLLIRASAGEVDASADAAEAAPGPAHLPGDAVKDEEPGDAPAPAVDGDAVADPAVPVAQPVAAMPTTTRAGRTDKPTDTPRSAEIATIAQPATKAQDNAAAPAPLPGSDAKAAKPAETGGASMTVIFGQSAAQAAATVADAAKAAPVAERVLDTSSDDAWIAQLAADIAATRSQDGDLSFRLMPRHLGRLDVAMTRGDEGVSVRLDTQHEATATIVHAAQGKLVEDLRQQGVRVAGAEVTCTPNETGRQSQGQGRAPAPSAAHLIETGDARPASPGEAGAADRRGRFA</sequence>
<feature type="region of interest" description="Disordered" evidence="1">
    <location>
        <begin position="342"/>
        <end position="389"/>
    </location>
</feature>
<keyword evidence="3" id="KW-0969">Cilium</keyword>
<accession>A0A7W9ENU2</accession>
<dbReference type="Gene3D" id="3.30.750.140">
    <property type="match status" value="1"/>
</dbReference>